<name>A0A1V0P4L8_LACLL</name>
<dbReference type="InterPro" id="IPR010982">
    <property type="entry name" value="Lambda_DNA-bd_dom_sf"/>
</dbReference>
<dbReference type="RefSeq" id="WP_158620885.1">
    <property type="nucleotide sequence ID" value="NZ_CP015902.2"/>
</dbReference>
<dbReference type="GO" id="GO:0003677">
    <property type="term" value="F:DNA binding"/>
    <property type="evidence" value="ECO:0007669"/>
    <property type="project" value="UniProtKB-KW"/>
</dbReference>
<dbReference type="Gene3D" id="1.10.260.40">
    <property type="entry name" value="lambda repressor-like DNA-binding domains"/>
    <property type="match status" value="1"/>
</dbReference>
<dbReference type="Pfam" id="PF01381">
    <property type="entry name" value="HTH_3"/>
    <property type="match status" value="1"/>
</dbReference>
<evidence type="ECO:0000313" key="4">
    <source>
        <dbReference type="Proteomes" id="UP000192095"/>
    </source>
</evidence>
<reference evidence="3 4" key="1">
    <citation type="journal article" date="2017" name="BMC Genomics">
        <title>Comparative and functional genomics of the Lactococcus lactis taxon; insights into evolution and niche adaptation.</title>
        <authorList>
            <person name="Kelleher P."/>
            <person name="Bottacini F."/>
            <person name="Mahony J."/>
            <person name="Kilcawley K.N."/>
            <person name="van Sinderen D."/>
        </authorList>
    </citation>
    <scope>NUCLEOTIDE SEQUENCE [LARGE SCALE GENOMIC DNA]</scope>
    <source>
        <strain evidence="3 4">UC06</strain>
    </source>
</reference>
<dbReference type="PROSITE" id="PS50943">
    <property type="entry name" value="HTH_CROC1"/>
    <property type="match status" value="1"/>
</dbReference>
<evidence type="ECO:0000256" key="1">
    <source>
        <dbReference type="ARBA" id="ARBA00023125"/>
    </source>
</evidence>
<organism evidence="3 4">
    <name type="scientific">Lactococcus lactis subsp. lactis</name>
    <name type="common">Streptococcus lactis</name>
    <dbReference type="NCBI Taxonomy" id="1360"/>
    <lineage>
        <taxon>Bacteria</taxon>
        <taxon>Bacillati</taxon>
        <taxon>Bacillota</taxon>
        <taxon>Bacilli</taxon>
        <taxon>Lactobacillales</taxon>
        <taxon>Streptococcaceae</taxon>
        <taxon>Lactococcus</taxon>
    </lineage>
</organism>
<sequence>MGVWKEGLDLASREFAESLGMTVVDPDYEWVSKKMKTLRELHGLTQQDLGDKIGQSKQSIYNYENGKKEPTIKTLSKIAGALDIEFEDLIGDTGKFISESGEYELGTPEYLFYDLLTKLGRYVGGKKIINSYLESDKVDITEINYFLSVYDVPKSVYKTMTLQQKKKYLQYKMQEMIDDISEKLGKLVLEKKPDEISMHWEDFNPYEKQEHEDEAKD</sequence>
<proteinExistence type="predicted"/>
<dbReference type="InterPro" id="IPR001387">
    <property type="entry name" value="Cro/C1-type_HTH"/>
</dbReference>
<dbReference type="Proteomes" id="UP000192095">
    <property type="component" value="Chromosome"/>
</dbReference>
<gene>
    <name evidence="3" type="ORF">LLUC06_2151</name>
</gene>
<feature type="domain" description="HTH cro/C1-type" evidence="2">
    <location>
        <begin position="35"/>
        <end position="89"/>
    </location>
</feature>
<dbReference type="EMBL" id="CP015902">
    <property type="protein sequence ID" value="ARE21693.1"/>
    <property type="molecule type" value="Genomic_DNA"/>
</dbReference>
<dbReference type="PANTHER" id="PTHR46558">
    <property type="entry name" value="TRACRIPTIONAL REGULATORY PROTEIN-RELATED-RELATED"/>
    <property type="match status" value="1"/>
</dbReference>
<accession>A0A1V0P4L8</accession>
<dbReference type="SUPFAM" id="SSF47413">
    <property type="entry name" value="lambda repressor-like DNA-binding domains"/>
    <property type="match status" value="1"/>
</dbReference>
<dbReference type="CDD" id="cd00093">
    <property type="entry name" value="HTH_XRE"/>
    <property type="match status" value="1"/>
</dbReference>
<dbReference type="SMART" id="SM00530">
    <property type="entry name" value="HTH_XRE"/>
    <property type="match status" value="1"/>
</dbReference>
<evidence type="ECO:0000313" key="3">
    <source>
        <dbReference type="EMBL" id="ARE21693.1"/>
    </source>
</evidence>
<evidence type="ECO:0000259" key="2">
    <source>
        <dbReference type="PROSITE" id="PS50943"/>
    </source>
</evidence>
<dbReference type="AlphaFoldDB" id="A0A1V0P4L8"/>
<dbReference type="PANTHER" id="PTHR46558:SF4">
    <property type="entry name" value="DNA-BIDING PHAGE PROTEIN"/>
    <property type="match status" value="1"/>
</dbReference>
<keyword evidence="1" id="KW-0238">DNA-binding</keyword>
<protein>
    <submittedName>
        <fullName evidence="3">Helix-turn-helix transcriptional regulator</fullName>
    </submittedName>
</protein>